<accession>A0A1M6JIU5</accession>
<protein>
    <submittedName>
        <fullName evidence="1">2-Methylisocitrate lyase, PEP mutase family</fullName>
    </submittedName>
</protein>
<keyword evidence="1" id="KW-0456">Lyase</keyword>
<dbReference type="PANTHER" id="PTHR42905">
    <property type="entry name" value="PHOSPHOENOLPYRUVATE CARBOXYLASE"/>
    <property type="match status" value="1"/>
</dbReference>
<keyword evidence="2" id="KW-1185">Reference proteome</keyword>
<sequence length="256" mass="26226">MTFTDLHRPGRPFVLPNAWDAASARLLARQDFPAIGTTSLGVAAAHGLADASRSAREATARLARDLVGARLGRYVTVDIEDGFSDDPAAVAEFVAGLGVDGVNIEDGTRGRLIDPALAARKISAVKEAAPGVFVNARTDVHWLGGTDLHAALARLAAYAEAGADGVFAPGVSDPGDIEAIAVEIALPLNVLAAPALDRRRLADLGVARISTGSLLYRAALGSALDAALAVRDGRPAPGALSYADVQSLAGDVPPVE</sequence>
<dbReference type="InterPro" id="IPR015813">
    <property type="entry name" value="Pyrv/PenolPyrv_kinase-like_dom"/>
</dbReference>
<name>A0A1M6JIU5_9ACTN</name>
<proteinExistence type="predicted"/>
<evidence type="ECO:0000313" key="2">
    <source>
        <dbReference type="Proteomes" id="UP000184452"/>
    </source>
</evidence>
<dbReference type="EMBL" id="FQZK01000006">
    <property type="protein sequence ID" value="SHJ46596.1"/>
    <property type="molecule type" value="Genomic_DNA"/>
</dbReference>
<dbReference type="CDD" id="cd00377">
    <property type="entry name" value="ICL_PEPM"/>
    <property type="match status" value="1"/>
</dbReference>
<evidence type="ECO:0000313" key="1">
    <source>
        <dbReference type="EMBL" id="SHJ46596.1"/>
    </source>
</evidence>
<dbReference type="Gene3D" id="3.20.20.60">
    <property type="entry name" value="Phosphoenolpyruvate-binding domains"/>
    <property type="match status" value="1"/>
</dbReference>
<dbReference type="GO" id="GO:0016829">
    <property type="term" value="F:lyase activity"/>
    <property type="evidence" value="ECO:0007669"/>
    <property type="project" value="UniProtKB-KW"/>
</dbReference>
<dbReference type="InterPro" id="IPR040442">
    <property type="entry name" value="Pyrv_kinase-like_dom_sf"/>
</dbReference>
<dbReference type="AlphaFoldDB" id="A0A1M6JIU5"/>
<dbReference type="OrthoDB" id="9780430at2"/>
<dbReference type="RefSeq" id="WP_073379414.1">
    <property type="nucleotide sequence ID" value="NZ_FQZK01000006.1"/>
</dbReference>
<dbReference type="Pfam" id="PF13714">
    <property type="entry name" value="PEP_mutase"/>
    <property type="match status" value="1"/>
</dbReference>
<gene>
    <name evidence="1" type="ORF">SAMN05421803_106153</name>
</gene>
<dbReference type="SUPFAM" id="SSF51621">
    <property type="entry name" value="Phosphoenolpyruvate/pyruvate domain"/>
    <property type="match status" value="1"/>
</dbReference>
<dbReference type="Proteomes" id="UP000184452">
    <property type="component" value="Unassembled WGS sequence"/>
</dbReference>
<organism evidence="1 2">
    <name type="scientific">Nocardiopsis flavescens</name>
    <dbReference type="NCBI Taxonomy" id="758803"/>
    <lineage>
        <taxon>Bacteria</taxon>
        <taxon>Bacillati</taxon>
        <taxon>Actinomycetota</taxon>
        <taxon>Actinomycetes</taxon>
        <taxon>Streptosporangiales</taxon>
        <taxon>Nocardiopsidaceae</taxon>
        <taxon>Nocardiopsis</taxon>
    </lineage>
</organism>
<dbReference type="PANTHER" id="PTHR42905:SF16">
    <property type="entry name" value="CARBOXYPHOSPHONOENOLPYRUVATE PHOSPHONOMUTASE-LIKE PROTEIN (AFU_ORTHOLOGUE AFUA_5G07230)"/>
    <property type="match status" value="1"/>
</dbReference>
<dbReference type="STRING" id="758803.SAMN05421803_106153"/>
<dbReference type="InterPro" id="IPR039556">
    <property type="entry name" value="ICL/PEPM"/>
</dbReference>
<reference evidence="1 2" key="1">
    <citation type="submission" date="2016-11" db="EMBL/GenBank/DDBJ databases">
        <authorList>
            <person name="Jaros S."/>
            <person name="Januszkiewicz K."/>
            <person name="Wedrychowicz H."/>
        </authorList>
    </citation>
    <scope>NUCLEOTIDE SEQUENCE [LARGE SCALE GENOMIC DNA]</scope>
    <source>
        <strain evidence="1 2">CGMCC 4.5723</strain>
    </source>
</reference>